<dbReference type="GeneID" id="9056334"/>
<reference evidence="1 2" key="1">
    <citation type="submission" date="2008-07" db="EMBL/GenBank/DDBJ databases">
        <authorList>
            <person name="El-Sayed N."/>
            <person name="Caler E."/>
            <person name="Inman J."/>
            <person name="Amedeo P."/>
            <person name="Hass B."/>
            <person name="Wortman J."/>
        </authorList>
    </citation>
    <scope>NUCLEOTIDE SEQUENCE [LARGE SCALE GENOMIC DNA]</scope>
    <source>
        <strain evidence="2">ATCC 50983 / TXsc</strain>
    </source>
</reference>
<evidence type="ECO:0000313" key="2">
    <source>
        <dbReference type="Proteomes" id="UP000007800"/>
    </source>
</evidence>
<dbReference type="RefSeq" id="XP_002781254.1">
    <property type="nucleotide sequence ID" value="XM_002781208.1"/>
</dbReference>
<dbReference type="Proteomes" id="UP000007800">
    <property type="component" value="Unassembled WGS sequence"/>
</dbReference>
<keyword evidence="2" id="KW-1185">Reference proteome</keyword>
<organism evidence="2">
    <name type="scientific">Perkinsus marinus (strain ATCC 50983 / TXsc)</name>
    <dbReference type="NCBI Taxonomy" id="423536"/>
    <lineage>
        <taxon>Eukaryota</taxon>
        <taxon>Sar</taxon>
        <taxon>Alveolata</taxon>
        <taxon>Perkinsozoa</taxon>
        <taxon>Perkinsea</taxon>
        <taxon>Perkinsida</taxon>
        <taxon>Perkinsidae</taxon>
        <taxon>Perkinsus</taxon>
    </lineage>
</organism>
<name>C5KR45_PERM5</name>
<dbReference type="EMBL" id="GG675705">
    <property type="protein sequence ID" value="EER13049.1"/>
    <property type="molecule type" value="Genomic_DNA"/>
</dbReference>
<dbReference type="InParanoid" id="C5KR45"/>
<sequence>MAWTFEFKEFPVTRMMAEKGLLLRELRDGMTRRWIVVEDLSEAMILRKALGMTDRARAEGL</sequence>
<proteinExistence type="predicted"/>
<evidence type="ECO:0000313" key="1">
    <source>
        <dbReference type="EMBL" id="EER13049.1"/>
    </source>
</evidence>
<gene>
    <name evidence="1" type="ORF">Pmar_PMAR012141</name>
</gene>
<protein>
    <submittedName>
        <fullName evidence="1">Uncharacterized protein</fullName>
    </submittedName>
</protein>
<accession>C5KR45</accession>
<dbReference type="AlphaFoldDB" id="C5KR45"/>